<accession>A0ABU9L304</accession>
<keyword evidence="1" id="KW-0812">Transmembrane</keyword>
<keyword evidence="1" id="KW-0472">Membrane</keyword>
<sequence>MLKKGSKFYSVFHNKCPRCQEGEFFKYGITLNFNNNLKTHTACSNCGLKYMIEPSFFYGAMYVSYALTVAFAIAVFVISYLIGLGLISSLIAIIVILIALTPLTMRMSRLLYINLFIHYKKEI</sequence>
<gene>
    <name evidence="2" type="ORF">AABB81_08515</name>
</gene>
<protein>
    <submittedName>
        <fullName evidence="2">DUF983 domain-containing protein</fullName>
    </submittedName>
</protein>
<evidence type="ECO:0000256" key="1">
    <source>
        <dbReference type="SAM" id="Phobius"/>
    </source>
</evidence>
<dbReference type="InterPro" id="IPR009325">
    <property type="entry name" value="DUF983"/>
</dbReference>
<feature type="transmembrane region" description="Helical" evidence="1">
    <location>
        <begin position="84"/>
        <end position="103"/>
    </location>
</feature>
<name>A0ABU9L304_9FLAO</name>
<comment type="caution">
    <text evidence="2">The sequence shown here is derived from an EMBL/GenBank/DDBJ whole genome shotgun (WGS) entry which is preliminary data.</text>
</comment>
<evidence type="ECO:0000313" key="3">
    <source>
        <dbReference type="Proteomes" id="UP001474120"/>
    </source>
</evidence>
<dbReference type="RefSeq" id="WP_342159937.1">
    <property type="nucleotide sequence ID" value="NZ_JBCDNA010000002.1"/>
</dbReference>
<keyword evidence="1" id="KW-1133">Transmembrane helix</keyword>
<feature type="transmembrane region" description="Helical" evidence="1">
    <location>
        <begin position="56"/>
        <end position="78"/>
    </location>
</feature>
<reference evidence="2 3" key="1">
    <citation type="submission" date="2024-04" db="EMBL/GenBank/DDBJ databases">
        <title>whole genome sequencing of Lutimonas vermicola strain IMCC1616.</title>
        <authorList>
            <person name="Bae S.S."/>
        </authorList>
    </citation>
    <scope>NUCLEOTIDE SEQUENCE [LARGE SCALE GENOMIC DNA]</scope>
    <source>
        <strain evidence="2 3">IMCC1616</strain>
    </source>
</reference>
<evidence type="ECO:0000313" key="2">
    <source>
        <dbReference type="EMBL" id="MEL4455937.1"/>
    </source>
</evidence>
<dbReference type="Proteomes" id="UP001474120">
    <property type="component" value="Unassembled WGS sequence"/>
</dbReference>
<keyword evidence="3" id="KW-1185">Reference proteome</keyword>
<dbReference type="Pfam" id="PF06170">
    <property type="entry name" value="DUF983"/>
    <property type="match status" value="1"/>
</dbReference>
<organism evidence="2 3">
    <name type="scientific">Lutimonas vermicola</name>
    <dbReference type="NCBI Taxonomy" id="414288"/>
    <lineage>
        <taxon>Bacteria</taxon>
        <taxon>Pseudomonadati</taxon>
        <taxon>Bacteroidota</taxon>
        <taxon>Flavobacteriia</taxon>
        <taxon>Flavobacteriales</taxon>
        <taxon>Flavobacteriaceae</taxon>
        <taxon>Lutimonas</taxon>
    </lineage>
</organism>
<dbReference type="EMBL" id="JBCDNA010000002">
    <property type="protein sequence ID" value="MEL4455937.1"/>
    <property type="molecule type" value="Genomic_DNA"/>
</dbReference>
<proteinExistence type="predicted"/>